<evidence type="ECO:0000259" key="1">
    <source>
        <dbReference type="Pfam" id="PF13503"/>
    </source>
</evidence>
<dbReference type="InterPro" id="IPR025391">
    <property type="entry name" value="DUF4123"/>
</dbReference>
<dbReference type="EMBL" id="FLUK01000182">
    <property type="protein sequence ID" value="SBV88404.1"/>
    <property type="molecule type" value="Genomic_DNA"/>
</dbReference>
<organism evidence="2 3">
    <name type="scientific">Xanthomonas graminis pv. graminis</name>
    <dbReference type="NCBI Taxonomy" id="134874"/>
    <lineage>
        <taxon>Bacteria</taxon>
        <taxon>Pseudomonadati</taxon>
        <taxon>Pseudomonadota</taxon>
        <taxon>Gammaproteobacteria</taxon>
        <taxon>Lysobacterales</taxon>
        <taxon>Lysobacteraceae</taxon>
        <taxon>Xanthomonas</taxon>
        <taxon>Xanthomonas translucens group</taxon>
        <taxon>Xanthomonas graminis</taxon>
    </lineage>
</organism>
<dbReference type="Pfam" id="PF13503">
    <property type="entry name" value="DUF4123"/>
    <property type="match status" value="1"/>
</dbReference>
<evidence type="ECO:0000313" key="3">
    <source>
        <dbReference type="Proteomes" id="UP000184997"/>
    </source>
</evidence>
<gene>
    <name evidence="2" type="ORF">XTGNCPPB3709_2348</name>
</gene>
<dbReference type="Proteomes" id="UP000184997">
    <property type="component" value="Unassembled WGS sequence"/>
</dbReference>
<proteinExistence type="predicted"/>
<accession>A0A1M4L5J2</accession>
<sequence length="277" mass="31372">MHFDHRLFESHQFALMNPLLIERHVVGMWPCEPIVPLELKGQGHLFPYLLRLGEMSIDEKLRALDATVAYGQAHDKEPFSALIGTAAKAGRVRGHLARMMVRRVEGEKMLFRFYDPRVWSCLQWILSASQLDALLGPIDVWTTRDATGDTWTQSQSMQSAESEFAMDLSQLSAVASLGSVNKVLKRLREEEVHVGGSLPLSKRVYTEIENARAAGLVNADDQEAFAFLSMSISPRIHDRPEFQDLMHLARKEPGAYRSLVSEVDEQKIQQYATELEH</sequence>
<reference evidence="3" key="1">
    <citation type="submission" date="2016-07" db="EMBL/GenBank/DDBJ databases">
        <authorList>
            <person name="Florea S."/>
            <person name="Webb J.S."/>
            <person name="Jaromczyk J."/>
            <person name="Schardl C.L."/>
        </authorList>
    </citation>
    <scope>NUCLEOTIDE SEQUENCE [LARGE SCALE GENOMIC DNA]</scope>
</reference>
<protein>
    <recommendedName>
        <fullName evidence="1">DUF4123 domain-containing protein</fullName>
    </recommendedName>
</protein>
<name>A0A1M4L5J2_9XANT</name>
<dbReference type="AlphaFoldDB" id="A0A1M4L5J2"/>
<evidence type="ECO:0000313" key="2">
    <source>
        <dbReference type="EMBL" id="SBV88404.1"/>
    </source>
</evidence>
<feature type="domain" description="DUF4123" evidence="1">
    <location>
        <begin position="47"/>
        <end position="132"/>
    </location>
</feature>